<evidence type="ECO:0000256" key="2">
    <source>
        <dbReference type="ARBA" id="ARBA00007905"/>
    </source>
</evidence>
<evidence type="ECO:0000256" key="10">
    <source>
        <dbReference type="PIRSR" id="PIRSR000097-1"/>
    </source>
</evidence>
<dbReference type="Pfam" id="PF00248">
    <property type="entry name" value="Aldo_ket_red"/>
    <property type="match status" value="1"/>
</dbReference>
<feature type="domain" description="NADP-dependent oxidoreductase" evidence="13">
    <location>
        <begin position="18"/>
        <end position="283"/>
    </location>
</feature>
<dbReference type="PANTHER" id="PTHR11732">
    <property type="entry name" value="ALDO/KETO REDUCTASE"/>
    <property type="match status" value="1"/>
</dbReference>
<evidence type="ECO:0000256" key="5">
    <source>
        <dbReference type="ARBA" id="ARBA00023002"/>
    </source>
</evidence>
<dbReference type="InterPro" id="IPR020471">
    <property type="entry name" value="AKR"/>
</dbReference>
<keyword evidence="6" id="KW-0520">NAD</keyword>
<evidence type="ECO:0000313" key="14">
    <source>
        <dbReference type="EMBL" id="KKY20939.1"/>
    </source>
</evidence>
<evidence type="ECO:0000256" key="9">
    <source>
        <dbReference type="ARBA" id="ARBA00049485"/>
    </source>
</evidence>
<protein>
    <recommendedName>
        <fullName evidence="3">D-xylose reductase [NAD(P)H]</fullName>
        <ecNumber evidence="3">1.1.1.307</ecNumber>
    </recommendedName>
</protein>
<comment type="pathway">
    <text evidence="1">Carbohydrate metabolism; D-xylose degradation.</text>
</comment>
<evidence type="ECO:0000256" key="7">
    <source>
        <dbReference type="ARBA" id="ARBA00025065"/>
    </source>
</evidence>
<reference evidence="14 15" key="2">
    <citation type="submission" date="2015-05" db="EMBL/GenBank/DDBJ databases">
        <authorList>
            <person name="Morales-Cruz A."/>
            <person name="Amrine K.C."/>
            <person name="Cantu D."/>
        </authorList>
    </citation>
    <scope>NUCLEOTIDE SEQUENCE [LARGE SCALE GENOMIC DNA]</scope>
    <source>
        <strain evidence="14">UCRPC4</strain>
    </source>
</reference>
<dbReference type="PROSITE" id="PS00062">
    <property type="entry name" value="ALDOKETO_REDUCTASE_2"/>
    <property type="match status" value="1"/>
</dbReference>
<comment type="catalytic activity">
    <reaction evidence="9">
        <text>xylitol + NAD(+) = D-xylose + NADH + H(+)</text>
        <dbReference type="Rhea" id="RHEA:27441"/>
        <dbReference type="ChEBI" id="CHEBI:15378"/>
        <dbReference type="ChEBI" id="CHEBI:17151"/>
        <dbReference type="ChEBI" id="CHEBI:53455"/>
        <dbReference type="ChEBI" id="CHEBI:57540"/>
        <dbReference type="ChEBI" id="CHEBI:57945"/>
        <dbReference type="EC" id="1.1.1.307"/>
    </reaction>
</comment>
<dbReference type="OrthoDB" id="416253at2759"/>
<dbReference type="PRINTS" id="PR00069">
    <property type="entry name" value="ALDKETRDTASE"/>
</dbReference>
<dbReference type="InterPro" id="IPR018170">
    <property type="entry name" value="Aldo/ket_reductase_CS"/>
</dbReference>
<comment type="caution">
    <text evidence="14">The sequence shown here is derived from an EMBL/GenBank/DDBJ whole genome shotgun (WGS) entry which is preliminary data.</text>
</comment>
<keyword evidence="4" id="KW-0859">Xylose metabolism</keyword>
<dbReference type="Proteomes" id="UP000053317">
    <property type="component" value="Unassembled WGS sequence"/>
</dbReference>
<dbReference type="Gene3D" id="3.20.20.100">
    <property type="entry name" value="NADP-dependent oxidoreductase domain"/>
    <property type="match status" value="1"/>
</dbReference>
<dbReference type="GO" id="GO:0016491">
    <property type="term" value="F:oxidoreductase activity"/>
    <property type="evidence" value="ECO:0007669"/>
    <property type="project" value="UniProtKB-KW"/>
</dbReference>
<evidence type="ECO:0000256" key="1">
    <source>
        <dbReference type="ARBA" id="ARBA00004722"/>
    </source>
</evidence>
<evidence type="ECO:0000256" key="8">
    <source>
        <dbReference type="ARBA" id="ARBA00047534"/>
    </source>
</evidence>
<feature type="binding site" evidence="11">
    <location>
        <position position="109"/>
    </location>
    <ligand>
        <name>substrate</name>
    </ligand>
</feature>
<comment type="catalytic activity">
    <reaction evidence="8">
        <text>xylitol + NADP(+) = D-xylose + NADPH + H(+)</text>
        <dbReference type="Rhea" id="RHEA:27445"/>
        <dbReference type="ChEBI" id="CHEBI:15378"/>
        <dbReference type="ChEBI" id="CHEBI:17151"/>
        <dbReference type="ChEBI" id="CHEBI:53455"/>
        <dbReference type="ChEBI" id="CHEBI:57783"/>
        <dbReference type="ChEBI" id="CHEBI:58349"/>
        <dbReference type="EC" id="1.1.1.307"/>
    </reaction>
</comment>
<dbReference type="InterPro" id="IPR023210">
    <property type="entry name" value="NADP_OxRdtase_dom"/>
</dbReference>
<feature type="active site" description="Proton donor" evidence="10">
    <location>
        <position position="51"/>
    </location>
</feature>
<evidence type="ECO:0000256" key="4">
    <source>
        <dbReference type="ARBA" id="ARBA00022629"/>
    </source>
</evidence>
<evidence type="ECO:0000259" key="13">
    <source>
        <dbReference type="Pfam" id="PF00248"/>
    </source>
</evidence>
<dbReference type="GO" id="GO:0042732">
    <property type="term" value="P:D-xylose metabolic process"/>
    <property type="evidence" value="ECO:0007669"/>
    <property type="project" value="UniProtKB-KW"/>
</dbReference>
<organism evidence="14 15">
    <name type="scientific">Phaeomoniella chlamydospora</name>
    <name type="common">Phaeoacremonium chlamydosporum</name>
    <dbReference type="NCBI Taxonomy" id="158046"/>
    <lineage>
        <taxon>Eukaryota</taxon>
        <taxon>Fungi</taxon>
        <taxon>Dikarya</taxon>
        <taxon>Ascomycota</taxon>
        <taxon>Pezizomycotina</taxon>
        <taxon>Eurotiomycetes</taxon>
        <taxon>Chaetothyriomycetidae</taxon>
        <taxon>Phaeomoniellales</taxon>
        <taxon>Phaeomoniellaceae</taxon>
        <taxon>Phaeomoniella</taxon>
    </lineage>
</organism>
<evidence type="ECO:0000256" key="11">
    <source>
        <dbReference type="PIRSR" id="PIRSR000097-2"/>
    </source>
</evidence>
<evidence type="ECO:0000256" key="3">
    <source>
        <dbReference type="ARBA" id="ARBA00012845"/>
    </source>
</evidence>
<keyword evidence="15" id="KW-1185">Reference proteome</keyword>
<dbReference type="InterPro" id="IPR036812">
    <property type="entry name" value="NAD(P)_OxRdtase_dom_sf"/>
</dbReference>
<evidence type="ECO:0000256" key="6">
    <source>
        <dbReference type="ARBA" id="ARBA00023027"/>
    </source>
</evidence>
<reference evidence="14 15" key="1">
    <citation type="submission" date="2015-05" db="EMBL/GenBank/DDBJ databases">
        <title>Distinctive expansion of gene families associated with plant cell wall degradation and secondary metabolism in the genomes of grapevine trunk pathogens.</title>
        <authorList>
            <person name="Lawrence D.P."/>
            <person name="Travadon R."/>
            <person name="Rolshausen P.E."/>
            <person name="Baumgartner K."/>
        </authorList>
    </citation>
    <scope>NUCLEOTIDE SEQUENCE [LARGE SCALE GENOMIC DNA]</scope>
    <source>
        <strain evidence="14">UCRPC4</strain>
    </source>
</reference>
<proteinExistence type="inferred from homology"/>
<dbReference type="EC" id="1.1.1.307" evidence="3"/>
<dbReference type="SUPFAM" id="SSF51430">
    <property type="entry name" value="NAD(P)-linked oxidoreductase"/>
    <property type="match status" value="1"/>
</dbReference>
<name>A0A0G2EES2_PHACM</name>
<dbReference type="EMBL" id="LCWF01000090">
    <property type="protein sequence ID" value="KKY20939.1"/>
    <property type="molecule type" value="Genomic_DNA"/>
</dbReference>
<dbReference type="CDD" id="cd19071">
    <property type="entry name" value="AKR_AKR1-5-like"/>
    <property type="match status" value="1"/>
</dbReference>
<evidence type="ECO:0000256" key="12">
    <source>
        <dbReference type="PIRSR" id="PIRSR000097-3"/>
    </source>
</evidence>
<comment type="similarity">
    <text evidence="2">Belongs to the aldo/keto reductase family.</text>
</comment>
<sequence length="324" mass="36085">MALNRSFKLNSGYSIPAVGLGTWQSKPHEVEDAVAAALKIGYRHIDGAQGYENENEVGAGIKKSGVPREDIFLTSKLWNTHHEPHRVEEAVDNTLKDFQTDYLDLYLIHWPIAFRYTTGAGPPIDPKTGRIDVVDVPIKDTWAALEALVAKGKIRSIGVSNFTKDKIEDLLKTAKIKPAVNQIEAHPYLQQRELLKWAKEQGVVITGYSPLGNNVYGYPRVVDDPLVIETAKSLGKTPAQLLISWAIQRGTAVLPKSVTPERIQSNFEDFELPEDTFQAISGLERGLRMNIPLRTGVDVFGELGKDVAERHAIEWAESQKKLQK</sequence>
<gene>
    <name evidence="14" type="ORF">UCRPC4_g03946</name>
</gene>
<dbReference type="PIRSF" id="PIRSF000097">
    <property type="entry name" value="AKR"/>
    <property type="match status" value="1"/>
</dbReference>
<dbReference type="AlphaFoldDB" id="A0A0G2EES2"/>
<dbReference type="FunFam" id="3.20.20.100:FF:000007">
    <property type="entry name" value="NAD(P)H-dependent D-xylose reductase xyl1"/>
    <property type="match status" value="1"/>
</dbReference>
<evidence type="ECO:0000313" key="15">
    <source>
        <dbReference type="Proteomes" id="UP000053317"/>
    </source>
</evidence>
<dbReference type="PROSITE" id="PS00798">
    <property type="entry name" value="ALDOKETO_REDUCTASE_1"/>
    <property type="match status" value="1"/>
</dbReference>
<feature type="site" description="Lowers pKa of active site Tyr" evidence="12">
    <location>
        <position position="76"/>
    </location>
</feature>
<comment type="function">
    <text evidence="7">Catalyzes the initial reaction in the xylose utilization pathway by reducing D-xylose into xylitol. Xylose is a major component of hemicelluloses such as xylan. Most fungi utilize D-xylose via three enzymatic reactions, xylose reductase (XR), xylitol dehydrogenase (XDH), and xylulokinase, to form xylulose 5-phosphate, which enters pentose phosphate pathway.</text>
</comment>
<accession>A0A0G2EES2</accession>
<keyword evidence="5" id="KW-0560">Oxidoreductase</keyword>
<keyword evidence="4" id="KW-0119">Carbohydrate metabolism</keyword>